<organism>
    <name type="scientific">Culex quinquefasciatus</name>
    <name type="common">Southern house mosquito</name>
    <name type="synonym">Culex pungens</name>
    <dbReference type="NCBI Taxonomy" id="7176"/>
    <lineage>
        <taxon>Eukaryota</taxon>
        <taxon>Metazoa</taxon>
        <taxon>Ecdysozoa</taxon>
        <taxon>Arthropoda</taxon>
        <taxon>Hexapoda</taxon>
        <taxon>Insecta</taxon>
        <taxon>Pterygota</taxon>
        <taxon>Neoptera</taxon>
        <taxon>Endopterygota</taxon>
        <taxon>Diptera</taxon>
        <taxon>Nematocera</taxon>
        <taxon>Culicoidea</taxon>
        <taxon>Culicidae</taxon>
        <taxon>Culicinae</taxon>
        <taxon>Culicini</taxon>
        <taxon>Culex</taxon>
        <taxon>Culex</taxon>
    </lineage>
</organism>
<evidence type="ECO:0000313" key="5">
    <source>
        <dbReference type="EnsemblMetazoa" id="CPIJ014787-PA"/>
    </source>
</evidence>
<proteinExistence type="inferred from homology"/>
<dbReference type="VEuPathDB" id="VectorBase:CPIJ014787"/>
<dbReference type="KEGG" id="cqu:CpipJ_CPIJ014787"/>
<dbReference type="InterPro" id="IPR050191">
    <property type="entry name" value="ATP-dep_DNA_ligase"/>
</dbReference>
<reference evidence="5" key="2">
    <citation type="submission" date="2020-05" db="UniProtKB">
        <authorList>
            <consortium name="EnsemblMetazoa"/>
        </authorList>
    </citation>
    <scope>IDENTIFICATION</scope>
    <source>
        <strain evidence="5">JHB</strain>
    </source>
</reference>
<evidence type="ECO:0000313" key="6">
    <source>
        <dbReference type="Proteomes" id="UP000002320"/>
    </source>
</evidence>
<evidence type="ECO:0000313" key="4">
    <source>
        <dbReference type="EMBL" id="EDS41168.1"/>
    </source>
</evidence>
<comment type="similarity">
    <text evidence="1">Belongs to the ATP-dependent DNA ligase family.</text>
</comment>
<reference evidence="4" key="1">
    <citation type="submission" date="2007-03" db="EMBL/GenBank/DDBJ databases">
        <title>Annotation of Culex pipiens quinquefasciatus.</title>
        <authorList>
            <consortium name="The Broad Institute Genome Sequencing Platform"/>
            <person name="Atkinson P.W."/>
            <person name="Hemingway J."/>
            <person name="Christensen B.M."/>
            <person name="Higgs S."/>
            <person name="Kodira C."/>
            <person name="Hannick L."/>
            <person name="Megy K."/>
            <person name="O'Leary S."/>
            <person name="Pearson M."/>
            <person name="Haas B.J."/>
            <person name="Mauceli E."/>
            <person name="Wortman J.R."/>
            <person name="Lee N.H."/>
            <person name="Guigo R."/>
            <person name="Stanke M."/>
            <person name="Alvarado L."/>
            <person name="Amedeo P."/>
            <person name="Antoine C.H."/>
            <person name="Arensburger P."/>
            <person name="Bidwell S.L."/>
            <person name="Crawford M."/>
            <person name="Camaro F."/>
            <person name="Devon K."/>
            <person name="Engels R."/>
            <person name="Hammond M."/>
            <person name="Howarth C."/>
            <person name="Koehrsen M."/>
            <person name="Lawson D."/>
            <person name="Montgomery P."/>
            <person name="Nene V."/>
            <person name="Nusbaum C."/>
            <person name="Puiu D."/>
            <person name="Romero-Severson J."/>
            <person name="Severson D.W."/>
            <person name="Shumway M."/>
            <person name="Sisk P."/>
            <person name="Stolte C."/>
            <person name="Zeng Q."/>
            <person name="Eisenstadt E."/>
            <person name="Fraser-Liggett C."/>
            <person name="Strausberg R."/>
            <person name="Galagan J."/>
            <person name="Birren B."/>
            <person name="Collins F.H."/>
        </authorList>
    </citation>
    <scope>NUCLEOTIDE SEQUENCE [LARGE SCALE GENOMIC DNA]</scope>
    <source>
        <strain evidence="4">JHB</strain>
    </source>
</reference>
<evidence type="ECO:0000256" key="1">
    <source>
        <dbReference type="ARBA" id="ARBA00007572"/>
    </source>
</evidence>
<dbReference type="STRING" id="7176.B0X637"/>
<dbReference type="PANTHER" id="PTHR45674">
    <property type="entry name" value="DNA LIGASE 1/3 FAMILY MEMBER"/>
    <property type="match status" value="1"/>
</dbReference>
<feature type="compositionally biased region" description="Basic and acidic residues" evidence="3">
    <location>
        <begin position="214"/>
        <end position="265"/>
    </location>
</feature>
<evidence type="ECO:0000256" key="3">
    <source>
        <dbReference type="SAM" id="MobiDB-lite"/>
    </source>
</evidence>
<dbReference type="HOGENOM" id="CLU_592199_0_0_1"/>
<name>B0X637_CULQU</name>
<dbReference type="AlphaFoldDB" id="B0X637"/>
<sequence length="462" mass="51849">MAICAVRSAPSVTSLHLQPRPASSKKLLSGSLIHFAKFWQPWTKQSSEKQFPLAVSQIHQMACAHPGDRREKCKKNINTHETQQEKKNKAGPPPSQQQRAFGNDDDDDGIIGGKAFKPTFVSIAWNPVGSDPEKKGWQQNKQLFIVEGRLFLFFRHVRGLQRRQETQTGGFLHRRAGGRDVNRRSEGELCRSVRRKRREGQKSPSDTIPGGGEKCIESPDPDRVHGSFKSAEKKTFTVVKKEQPEVKREPSESPKRREGGCGESGRLQELRDGVQYGRKFWPNGETVTCLARTLQIIERLRMIEILANYFCSVILILSPDDLLATSVRKLSKAKVEDIALVLKTESVNQIVQLLLEDGVVHLVDKCSMMPGTPLKFMLAHPTKGVQEVLERFGGRQREHLQLELGEQHEHVPGRLPGWTALGRIQEYIPGLRNIVGVEQISCLEKAIICNTSVKLGISGLLF</sequence>
<dbReference type="GO" id="GO:0005739">
    <property type="term" value="C:mitochondrion"/>
    <property type="evidence" value="ECO:0007669"/>
    <property type="project" value="TreeGrafter"/>
</dbReference>
<protein>
    <submittedName>
        <fullName evidence="4 5">Uncharacterized protein</fullName>
    </submittedName>
</protein>
<dbReference type="GO" id="GO:1903461">
    <property type="term" value="P:Okazaki fragment processing involved in mitotic DNA replication"/>
    <property type="evidence" value="ECO:0007669"/>
    <property type="project" value="TreeGrafter"/>
</dbReference>
<dbReference type="Proteomes" id="UP000002320">
    <property type="component" value="Unassembled WGS sequence"/>
</dbReference>
<dbReference type="OrthoDB" id="342281at2759"/>
<feature type="compositionally biased region" description="Basic and acidic residues" evidence="3">
    <location>
        <begin position="177"/>
        <end position="191"/>
    </location>
</feature>
<dbReference type="PANTHER" id="PTHR45674:SF4">
    <property type="entry name" value="DNA LIGASE 1"/>
    <property type="match status" value="1"/>
</dbReference>
<keyword evidence="6" id="KW-1185">Reference proteome</keyword>
<dbReference type="VEuPathDB" id="VectorBase:CQUJHB014558"/>
<gene>
    <name evidence="5" type="primary">6048147</name>
    <name evidence="4" type="ORF">CpipJ_CPIJ014787</name>
</gene>
<dbReference type="InParanoid" id="B0X637"/>
<dbReference type="eggNOG" id="KOG0967">
    <property type="taxonomic scope" value="Eukaryota"/>
</dbReference>
<dbReference type="EMBL" id="DS232400">
    <property type="protein sequence ID" value="EDS41168.1"/>
    <property type="molecule type" value="Genomic_DNA"/>
</dbReference>
<evidence type="ECO:0000256" key="2">
    <source>
        <dbReference type="ARBA" id="ARBA00022598"/>
    </source>
</evidence>
<feature type="region of interest" description="Disordered" evidence="3">
    <location>
        <begin position="80"/>
        <end position="109"/>
    </location>
</feature>
<dbReference type="GO" id="GO:0003910">
    <property type="term" value="F:DNA ligase (ATP) activity"/>
    <property type="evidence" value="ECO:0007669"/>
    <property type="project" value="TreeGrafter"/>
</dbReference>
<keyword evidence="2" id="KW-0436">Ligase</keyword>
<feature type="region of interest" description="Disordered" evidence="3">
    <location>
        <begin position="163"/>
        <end position="265"/>
    </location>
</feature>
<dbReference type="GO" id="GO:0005634">
    <property type="term" value="C:nucleus"/>
    <property type="evidence" value="ECO:0007669"/>
    <property type="project" value="TreeGrafter"/>
</dbReference>
<dbReference type="EnsemblMetazoa" id="CPIJ014787-RA">
    <property type="protein sequence ID" value="CPIJ014787-PA"/>
    <property type="gene ID" value="CPIJ014787"/>
</dbReference>
<accession>B0X637</accession>